<proteinExistence type="inferred from homology"/>
<dbReference type="AlphaFoldDB" id="A0AAU4K7Y9"/>
<evidence type="ECO:0000256" key="1">
    <source>
        <dbReference type="ARBA" id="ARBA00006484"/>
    </source>
</evidence>
<keyword evidence="2" id="KW-0560">Oxidoreductase</keyword>
<dbReference type="CDD" id="cd05233">
    <property type="entry name" value="SDR_c"/>
    <property type="match status" value="1"/>
</dbReference>
<protein>
    <submittedName>
        <fullName evidence="3">SDR family oxidoreductase</fullName>
    </submittedName>
</protein>
<dbReference type="KEGG" id="whr:OG579_02730"/>
<reference evidence="3 4" key="1">
    <citation type="submission" date="2022-10" db="EMBL/GenBank/DDBJ databases">
        <title>The complete genomes of actinobacterial strains from the NBC collection.</title>
        <authorList>
            <person name="Joergensen T.S."/>
            <person name="Alvarez Arevalo M."/>
            <person name="Sterndorff E.B."/>
            <person name="Faurdal D."/>
            <person name="Vuksanovic O."/>
            <person name="Mourched A.-S."/>
            <person name="Charusanti P."/>
            <person name="Shaw S."/>
            <person name="Blin K."/>
            <person name="Weber T."/>
        </authorList>
    </citation>
    <scope>NUCLEOTIDE SEQUENCE [LARGE SCALE GENOMIC DNA]</scope>
    <source>
        <strain evidence="3 4">NBC_00319</strain>
    </source>
</reference>
<dbReference type="Gene3D" id="3.40.50.720">
    <property type="entry name" value="NAD(P)-binding Rossmann-like Domain"/>
    <property type="match status" value="1"/>
</dbReference>
<accession>A0AAU4K7Y9</accession>
<name>A0AAU4K7Y9_9NOCA</name>
<dbReference type="PANTHER" id="PTHR43669">
    <property type="entry name" value="5-KETO-D-GLUCONATE 5-REDUCTASE"/>
    <property type="match status" value="1"/>
</dbReference>
<dbReference type="Pfam" id="PF00106">
    <property type="entry name" value="adh_short"/>
    <property type="match status" value="1"/>
</dbReference>
<dbReference type="SUPFAM" id="SSF51735">
    <property type="entry name" value="NAD(P)-binding Rossmann-fold domains"/>
    <property type="match status" value="1"/>
</dbReference>
<dbReference type="GO" id="GO:0019290">
    <property type="term" value="P:siderophore biosynthetic process"/>
    <property type="evidence" value="ECO:0007669"/>
    <property type="project" value="InterPro"/>
</dbReference>
<dbReference type="PANTHER" id="PTHR43669:SF3">
    <property type="entry name" value="ALCOHOL DEHYDROGENASE, PUTATIVE (AFU_ORTHOLOGUE AFUA_3G03445)-RELATED"/>
    <property type="match status" value="1"/>
</dbReference>
<dbReference type="InterPro" id="IPR003560">
    <property type="entry name" value="DHB_DH"/>
</dbReference>
<dbReference type="Proteomes" id="UP001432128">
    <property type="component" value="Chromosome"/>
</dbReference>
<gene>
    <name evidence="3" type="ORF">OG579_02730</name>
</gene>
<evidence type="ECO:0000313" key="3">
    <source>
        <dbReference type="EMBL" id="WUM22230.1"/>
    </source>
</evidence>
<comment type="similarity">
    <text evidence="1">Belongs to the short-chain dehydrogenases/reductases (SDR) family.</text>
</comment>
<organism evidence="3 4">
    <name type="scientific">Williamsia herbipolensis</name>
    <dbReference type="NCBI Taxonomy" id="1603258"/>
    <lineage>
        <taxon>Bacteria</taxon>
        <taxon>Bacillati</taxon>
        <taxon>Actinomycetota</taxon>
        <taxon>Actinomycetes</taxon>
        <taxon>Mycobacteriales</taxon>
        <taxon>Nocardiaceae</taxon>
        <taxon>Williamsia</taxon>
    </lineage>
</organism>
<dbReference type="EMBL" id="CP108021">
    <property type="protein sequence ID" value="WUM22230.1"/>
    <property type="molecule type" value="Genomic_DNA"/>
</dbReference>
<keyword evidence="4" id="KW-1185">Reference proteome</keyword>
<evidence type="ECO:0000256" key="2">
    <source>
        <dbReference type="ARBA" id="ARBA00023002"/>
    </source>
</evidence>
<dbReference type="PRINTS" id="PR01397">
    <property type="entry name" value="DHBDHDRGNASE"/>
</dbReference>
<dbReference type="RefSeq" id="WP_328859137.1">
    <property type="nucleotide sequence ID" value="NZ_CP108021.1"/>
</dbReference>
<evidence type="ECO:0000313" key="4">
    <source>
        <dbReference type="Proteomes" id="UP001432128"/>
    </source>
</evidence>
<dbReference type="InterPro" id="IPR036291">
    <property type="entry name" value="NAD(P)-bd_dom_sf"/>
</dbReference>
<sequence>MSSSKGSVLVVGAGPGIGRSVARRFAAAGHPVGVIARSPSTIDALLGDLPDTAAGARADVADDSALRSAVAGLVDRLGVPELVVYNAGVIRTDTVGDLDVRTLLDTYAVNVAGAVVTAATLLPRMRAQRGGRFLLTAGMPQPLPELTSLSLGKAGLRTLAELLDSGHLDHGVRCATVTVCGPVAPNTRYDPDLIAETYEQMHRRSDTEWVTDVRFGDPADAAG</sequence>
<dbReference type="InterPro" id="IPR002347">
    <property type="entry name" value="SDR_fam"/>
</dbReference>
<dbReference type="GO" id="GO:0008667">
    <property type="term" value="F:2,3-dihydro-2,3-dihydroxybenzoate dehydrogenase activity"/>
    <property type="evidence" value="ECO:0007669"/>
    <property type="project" value="InterPro"/>
</dbReference>